<proteinExistence type="predicted"/>
<name>A0A6J4S6K6_9ACTN</name>
<sequence length="37" mass="4207">PGPGRRRPRPGRRRRGGRRRGGGWGTCRSQRPSRPRG</sequence>
<evidence type="ECO:0000256" key="1">
    <source>
        <dbReference type="SAM" id="MobiDB-lite"/>
    </source>
</evidence>
<organism evidence="2">
    <name type="scientific">uncultured Solirubrobacteraceae bacterium</name>
    <dbReference type="NCBI Taxonomy" id="1162706"/>
    <lineage>
        <taxon>Bacteria</taxon>
        <taxon>Bacillati</taxon>
        <taxon>Actinomycetota</taxon>
        <taxon>Thermoleophilia</taxon>
        <taxon>Solirubrobacterales</taxon>
        <taxon>Solirubrobacteraceae</taxon>
        <taxon>environmental samples</taxon>
    </lineage>
</organism>
<feature type="non-terminal residue" evidence="2">
    <location>
        <position position="1"/>
    </location>
</feature>
<gene>
    <name evidence="2" type="ORF">AVDCRST_MAG13-1343</name>
</gene>
<protein>
    <submittedName>
        <fullName evidence="2">Uncharacterized protein</fullName>
    </submittedName>
</protein>
<evidence type="ECO:0000313" key="2">
    <source>
        <dbReference type="EMBL" id="CAA9484073.1"/>
    </source>
</evidence>
<feature type="region of interest" description="Disordered" evidence="1">
    <location>
        <begin position="1"/>
        <end position="37"/>
    </location>
</feature>
<reference evidence="2" key="1">
    <citation type="submission" date="2020-02" db="EMBL/GenBank/DDBJ databases">
        <authorList>
            <person name="Meier V. D."/>
        </authorList>
    </citation>
    <scope>NUCLEOTIDE SEQUENCE</scope>
    <source>
        <strain evidence="2">AVDCRST_MAG13</strain>
    </source>
</reference>
<dbReference type="EMBL" id="CADCVO010000213">
    <property type="protein sequence ID" value="CAA9484073.1"/>
    <property type="molecule type" value="Genomic_DNA"/>
</dbReference>
<feature type="non-terminal residue" evidence="2">
    <location>
        <position position="37"/>
    </location>
</feature>
<dbReference type="AlphaFoldDB" id="A0A6J4S6K6"/>
<feature type="compositionally biased region" description="Basic residues" evidence="1">
    <location>
        <begin position="1"/>
        <end position="21"/>
    </location>
</feature>
<accession>A0A6J4S6K6</accession>